<dbReference type="GO" id="GO:0043565">
    <property type="term" value="F:sequence-specific DNA binding"/>
    <property type="evidence" value="ECO:0007669"/>
    <property type="project" value="InterPro"/>
</dbReference>
<dbReference type="RefSeq" id="WP_253359204.1">
    <property type="nucleotide sequence ID" value="NZ_JAIULA010000003.1"/>
</dbReference>
<dbReference type="Pfam" id="PF13518">
    <property type="entry name" value="HTH_28"/>
    <property type="match status" value="2"/>
</dbReference>
<evidence type="ECO:0000313" key="4">
    <source>
        <dbReference type="Proteomes" id="UP001139006"/>
    </source>
</evidence>
<accession>A0A9X2FK42</accession>
<protein>
    <submittedName>
        <fullName evidence="3">Helix-turn-helix domain-containing protein</fullName>
    </submittedName>
</protein>
<dbReference type="AlphaFoldDB" id="A0A9X2FK42"/>
<dbReference type="InterPro" id="IPR009057">
    <property type="entry name" value="Homeodomain-like_sf"/>
</dbReference>
<dbReference type="Gene3D" id="1.10.10.10">
    <property type="entry name" value="Winged helix-like DNA-binding domain superfamily/Winged helix DNA-binding domain"/>
    <property type="match status" value="3"/>
</dbReference>
<feature type="domain" description="Insertion element IS150 protein InsJ-like helix-turn-helix" evidence="2">
    <location>
        <begin position="13"/>
        <end position="61"/>
    </location>
</feature>
<keyword evidence="4" id="KW-1185">Reference proteome</keyword>
<dbReference type="InterPro" id="IPR055247">
    <property type="entry name" value="InsJ-like_HTH"/>
</dbReference>
<dbReference type="Proteomes" id="UP001139006">
    <property type="component" value="Unassembled WGS sequence"/>
</dbReference>
<sequence>MAQKGYRYSLEEKMNYIQMMKQGATTISIEKKYGVDHHNLKRWLNRYEEDGITGLQQRPMRHYSKQFKVSVVKKHMEGTSLAKLCEKYDISNEGVVQRWVTTYCKDNKLVLDEDEKEKIKYVCKTTIKERINIVEWTIDNQYNYSAASEKYGVSYAQVYSWVKKFMDGGKVALVDRRGKRRKIESTEA</sequence>
<comment type="caution">
    <text evidence="3">The sequence shown here is derived from an EMBL/GenBank/DDBJ whole genome shotgun (WGS) entry which is preliminary data.</text>
</comment>
<dbReference type="EMBL" id="JAIULA010000003">
    <property type="protein sequence ID" value="MCP0886206.1"/>
    <property type="molecule type" value="Genomic_DNA"/>
</dbReference>
<name>A0A9X2FK42_9LACO</name>
<dbReference type="PANTHER" id="PTHR33795">
    <property type="entry name" value="INSERTION ELEMENT IS150 PROTEIN INSJ"/>
    <property type="match status" value="1"/>
</dbReference>
<reference evidence="3 4" key="1">
    <citation type="journal article" date="2023" name="Int. J. Syst. Evol. Microbiol.">
        <title>Ligilactobacillus ubinensis sp. nov., a novel species isolated from the wild ferment of a durian fruit (Durio zibethinus).</title>
        <authorList>
            <person name="Heng Y.C."/>
            <person name="Menon N."/>
            <person name="Chen B."/>
            <person name="Loo B.Z.L."/>
            <person name="Wong G.W.J."/>
            <person name="Lim A.C.H."/>
            <person name="Silvaraju S."/>
            <person name="Kittelmann S."/>
        </authorList>
    </citation>
    <scope>NUCLEOTIDE SEQUENCE [LARGE SCALE GENOMIC DNA]</scope>
    <source>
        <strain evidence="3 4">WILCCON 0076</strain>
    </source>
</reference>
<feature type="domain" description="Insertion element IS150 protein InsJ-like helix-turn-helix" evidence="2">
    <location>
        <begin position="129"/>
        <end position="181"/>
    </location>
</feature>
<dbReference type="InterPro" id="IPR052057">
    <property type="entry name" value="IS150/IS1296_orfA-like"/>
</dbReference>
<comment type="similarity">
    <text evidence="1">Belongs to the IS150/IS1296 orfA family.</text>
</comment>
<dbReference type="PANTHER" id="PTHR33795:SF1">
    <property type="entry name" value="INSERTION ELEMENT IS150 PROTEIN INSJ"/>
    <property type="match status" value="1"/>
</dbReference>
<organism evidence="3 4">
    <name type="scientific">Ligilactobacillus ubinensis</name>
    <dbReference type="NCBI Taxonomy" id="2876789"/>
    <lineage>
        <taxon>Bacteria</taxon>
        <taxon>Bacillati</taxon>
        <taxon>Bacillota</taxon>
        <taxon>Bacilli</taxon>
        <taxon>Lactobacillales</taxon>
        <taxon>Lactobacillaceae</taxon>
        <taxon>Ligilactobacillus</taxon>
    </lineage>
</organism>
<dbReference type="SUPFAM" id="SSF46689">
    <property type="entry name" value="Homeodomain-like"/>
    <property type="match status" value="2"/>
</dbReference>
<dbReference type="InterPro" id="IPR036388">
    <property type="entry name" value="WH-like_DNA-bd_sf"/>
</dbReference>
<dbReference type="InterPro" id="IPR010921">
    <property type="entry name" value="Trp_repressor/repl_initiator"/>
</dbReference>
<evidence type="ECO:0000313" key="3">
    <source>
        <dbReference type="EMBL" id="MCP0886206.1"/>
    </source>
</evidence>
<evidence type="ECO:0000256" key="1">
    <source>
        <dbReference type="ARBA" id="ARBA00038232"/>
    </source>
</evidence>
<evidence type="ECO:0000259" key="2">
    <source>
        <dbReference type="Pfam" id="PF13518"/>
    </source>
</evidence>
<proteinExistence type="inferred from homology"/>
<dbReference type="SUPFAM" id="SSF48295">
    <property type="entry name" value="TrpR-like"/>
    <property type="match status" value="1"/>
</dbReference>
<gene>
    <name evidence="3" type="ORF">LB941_02500</name>
</gene>